<dbReference type="EMBL" id="UINC01016027">
    <property type="protein sequence ID" value="SVA67053.1"/>
    <property type="molecule type" value="Genomic_DNA"/>
</dbReference>
<dbReference type="InterPro" id="IPR001383">
    <property type="entry name" value="Ribosomal_bL28_bact-type"/>
</dbReference>
<dbReference type="GO" id="GO:0003735">
    <property type="term" value="F:structural constituent of ribosome"/>
    <property type="evidence" value="ECO:0007669"/>
    <property type="project" value="InterPro"/>
</dbReference>
<evidence type="ECO:0008006" key="5">
    <source>
        <dbReference type="Google" id="ProtNLM"/>
    </source>
</evidence>
<keyword evidence="2" id="KW-0689">Ribosomal protein</keyword>
<dbReference type="HAMAP" id="MF_00373">
    <property type="entry name" value="Ribosomal_bL28"/>
    <property type="match status" value="1"/>
</dbReference>
<dbReference type="NCBIfam" id="TIGR00009">
    <property type="entry name" value="L28"/>
    <property type="match status" value="1"/>
</dbReference>
<dbReference type="GO" id="GO:0022625">
    <property type="term" value="C:cytosolic large ribosomal subunit"/>
    <property type="evidence" value="ECO:0007669"/>
    <property type="project" value="TreeGrafter"/>
</dbReference>
<dbReference type="InterPro" id="IPR026569">
    <property type="entry name" value="Ribosomal_bL28"/>
</dbReference>
<proteinExistence type="inferred from homology"/>
<dbReference type="InterPro" id="IPR037147">
    <property type="entry name" value="Ribosomal_bL28_sf"/>
</dbReference>
<evidence type="ECO:0000313" key="4">
    <source>
        <dbReference type="EMBL" id="SVA67053.1"/>
    </source>
</evidence>
<dbReference type="Pfam" id="PF00830">
    <property type="entry name" value="Ribosomal_L28"/>
    <property type="match status" value="1"/>
</dbReference>
<comment type="similarity">
    <text evidence="1">Belongs to the bacterial ribosomal protein bL28 family.</text>
</comment>
<keyword evidence="3" id="KW-0687">Ribonucleoprotein</keyword>
<dbReference type="Gene3D" id="2.30.170.40">
    <property type="entry name" value="Ribosomal protein L28/L24"/>
    <property type="match status" value="1"/>
</dbReference>
<name>A0A381XS45_9ZZZZ</name>
<dbReference type="AlphaFoldDB" id="A0A381XS45"/>
<reference evidence="4" key="1">
    <citation type="submission" date="2018-05" db="EMBL/GenBank/DDBJ databases">
        <authorList>
            <person name="Lanie J.A."/>
            <person name="Ng W.-L."/>
            <person name="Kazmierczak K.M."/>
            <person name="Andrzejewski T.M."/>
            <person name="Davidsen T.M."/>
            <person name="Wayne K.J."/>
            <person name="Tettelin H."/>
            <person name="Glass J.I."/>
            <person name="Rusch D."/>
            <person name="Podicherti R."/>
            <person name="Tsui H.-C.T."/>
            <person name="Winkler M.E."/>
        </authorList>
    </citation>
    <scope>NUCLEOTIDE SEQUENCE</scope>
</reference>
<dbReference type="SUPFAM" id="SSF143800">
    <property type="entry name" value="L28p-like"/>
    <property type="match status" value="1"/>
</dbReference>
<evidence type="ECO:0000256" key="3">
    <source>
        <dbReference type="ARBA" id="ARBA00023274"/>
    </source>
</evidence>
<dbReference type="InterPro" id="IPR034704">
    <property type="entry name" value="Ribosomal_bL28/bL31-like_sf"/>
</dbReference>
<accession>A0A381XS45</accession>
<dbReference type="PANTHER" id="PTHR13528">
    <property type="entry name" value="39S RIBOSOMAL PROTEIN L28, MITOCHONDRIAL"/>
    <property type="match status" value="1"/>
</dbReference>
<gene>
    <name evidence="4" type="ORF">METZ01_LOCUS119907</name>
</gene>
<evidence type="ECO:0000256" key="2">
    <source>
        <dbReference type="ARBA" id="ARBA00022980"/>
    </source>
</evidence>
<dbReference type="GO" id="GO:0006412">
    <property type="term" value="P:translation"/>
    <property type="evidence" value="ECO:0007669"/>
    <property type="project" value="InterPro"/>
</dbReference>
<protein>
    <recommendedName>
        <fullName evidence="5">50S ribosomal protein L28</fullName>
    </recommendedName>
</protein>
<dbReference type="PANTHER" id="PTHR13528:SF2">
    <property type="entry name" value="LARGE RIBOSOMAL SUBUNIT PROTEIN BL28M"/>
    <property type="match status" value="1"/>
</dbReference>
<evidence type="ECO:0000256" key="1">
    <source>
        <dbReference type="ARBA" id="ARBA00008760"/>
    </source>
</evidence>
<organism evidence="4">
    <name type="scientific">marine metagenome</name>
    <dbReference type="NCBI Taxonomy" id="408172"/>
    <lineage>
        <taxon>unclassified sequences</taxon>
        <taxon>metagenomes</taxon>
        <taxon>ecological metagenomes</taxon>
    </lineage>
</organism>
<sequence>MSKKCELTGKIPLKGHKVSHANNKTKRKFLPNLKKVKFKSEILNKSLRLKVSNAGVRSVDKKGSFDQYIKSAKARYLSLRLKKLKKSILSKTA</sequence>